<evidence type="ECO:0000256" key="4">
    <source>
        <dbReference type="ARBA" id="ARBA00023004"/>
    </source>
</evidence>
<dbReference type="PROSITE" id="PS51379">
    <property type="entry name" value="4FE4S_FER_2"/>
    <property type="match status" value="2"/>
</dbReference>
<dbReference type="KEGG" id="fli:Fleli_3912"/>
<keyword evidence="5" id="KW-0411">Iron-sulfur</keyword>
<dbReference type="InterPro" id="IPR017896">
    <property type="entry name" value="4Fe4S_Fe-S-bd"/>
</dbReference>
<dbReference type="GO" id="GO:0016020">
    <property type="term" value="C:membrane"/>
    <property type="evidence" value="ECO:0007669"/>
    <property type="project" value="InterPro"/>
</dbReference>
<dbReference type="OrthoDB" id="9808559at2"/>
<organism evidence="7 8">
    <name type="scientific">Bernardetia litoralis (strain ATCC 23117 / DSM 6794 / NBRC 15988 / NCIMB 1366 / Fx l1 / Sio-4)</name>
    <name type="common">Flexibacter litoralis</name>
    <dbReference type="NCBI Taxonomy" id="880071"/>
    <lineage>
        <taxon>Bacteria</taxon>
        <taxon>Pseudomonadati</taxon>
        <taxon>Bacteroidota</taxon>
        <taxon>Cytophagia</taxon>
        <taxon>Cytophagales</taxon>
        <taxon>Bernardetiaceae</taxon>
        <taxon>Bernardetia</taxon>
    </lineage>
</organism>
<feature type="domain" description="4Fe-4S ferredoxin-type" evidence="6">
    <location>
        <begin position="81"/>
        <end position="112"/>
    </location>
</feature>
<name>I4AQI0_BERLS</name>
<dbReference type="PROSITE" id="PS00198">
    <property type="entry name" value="4FE4S_FER_1"/>
    <property type="match status" value="2"/>
</dbReference>
<protein>
    <submittedName>
        <fullName evidence="7">NADH:ubiquinone oxidoreductase chain I-like protein</fullName>
    </submittedName>
</protein>
<dbReference type="SUPFAM" id="SSF54862">
    <property type="entry name" value="4Fe-4S ferredoxins"/>
    <property type="match status" value="1"/>
</dbReference>
<dbReference type="InterPro" id="IPR010226">
    <property type="entry name" value="NADH_quinone_OxRdtase_chainI"/>
</dbReference>
<evidence type="ECO:0000313" key="8">
    <source>
        <dbReference type="Proteomes" id="UP000006054"/>
    </source>
</evidence>
<dbReference type="STRING" id="880071.Fleli_3912"/>
<evidence type="ECO:0000259" key="6">
    <source>
        <dbReference type="PROSITE" id="PS51379"/>
    </source>
</evidence>
<keyword evidence="4" id="KW-0408">Iron</keyword>
<feature type="domain" description="4Fe-4S ferredoxin-type" evidence="6">
    <location>
        <begin position="132"/>
        <end position="161"/>
    </location>
</feature>
<dbReference type="InterPro" id="IPR017900">
    <property type="entry name" value="4Fe4S_Fe_S_CS"/>
</dbReference>
<dbReference type="GO" id="GO:0016651">
    <property type="term" value="F:oxidoreductase activity, acting on NAD(P)H"/>
    <property type="evidence" value="ECO:0007669"/>
    <property type="project" value="InterPro"/>
</dbReference>
<sequence length="274" mass="31252">MSTNNNKKTYWKDLKEATQTTAKGLELTWEHFQKSIRSLAQKDMENAVSAKNQSFDNNSTSNLGIVTNLYPHEMMPIPDNGRYKLHNEIDDCIVCNKCVEVCPVNCIEIDAIRGTEQVGTASDGSPIRFYAAKFDIDMAKCCFCGLCTVVCPTECLTMTKEFDFSEMDIAKMTYEFGNLKDNEIIEKQKEWDDFQAEKAAKKAKTSKPILKVKPIENKEQIVENDNKKSVIKIKIPTKKVETTEKTETKPKIKIKIPTKKVETTEKTEQNLRLK</sequence>
<dbReference type="Proteomes" id="UP000006054">
    <property type="component" value="Chromosome"/>
</dbReference>
<keyword evidence="3" id="KW-0677">Repeat</keyword>
<dbReference type="GO" id="GO:0051539">
    <property type="term" value="F:4 iron, 4 sulfur cluster binding"/>
    <property type="evidence" value="ECO:0007669"/>
    <property type="project" value="UniProtKB-KW"/>
</dbReference>
<keyword evidence="2" id="KW-0479">Metal-binding</keyword>
<evidence type="ECO:0000256" key="5">
    <source>
        <dbReference type="ARBA" id="ARBA00023014"/>
    </source>
</evidence>
<keyword evidence="8" id="KW-1185">Reference proteome</keyword>
<reference evidence="8" key="1">
    <citation type="submission" date="2012-06" db="EMBL/GenBank/DDBJ databases">
        <title>The complete genome of Flexibacter litoralis DSM 6794.</title>
        <authorList>
            <person name="Lucas S."/>
            <person name="Copeland A."/>
            <person name="Lapidus A."/>
            <person name="Glavina del Rio T."/>
            <person name="Dalin E."/>
            <person name="Tice H."/>
            <person name="Bruce D."/>
            <person name="Goodwin L."/>
            <person name="Pitluck S."/>
            <person name="Peters L."/>
            <person name="Ovchinnikova G."/>
            <person name="Lu M."/>
            <person name="Kyrpides N."/>
            <person name="Mavromatis K."/>
            <person name="Ivanova N."/>
            <person name="Brettin T."/>
            <person name="Detter J.C."/>
            <person name="Han C."/>
            <person name="Larimer F."/>
            <person name="Land M."/>
            <person name="Hauser L."/>
            <person name="Markowitz V."/>
            <person name="Cheng J.-F."/>
            <person name="Hugenholtz P."/>
            <person name="Woyke T."/>
            <person name="Wu D."/>
            <person name="Spring S."/>
            <person name="Lang E."/>
            <person name="Kopitz M."/>
            <person name="Brambilla E."/>
            <person name="Klenk H.-P."/>
            <person name="Eisen J.A."/>
        </authorList>
    </citation>
    <scope>NUCLEOTIDE SEQUENCE [LARGE SCALE GENOMIC DNA]</scope>
    <source>
        <strain evidence="8">ATCC 23117 / DSM 6794 / NBRC 15988 / NCIMB 1366 / Sio-4</strain>
    </source>
</reference>
<accession>I4AQI0</accession>
<evidence type="ECO:0000256" key="3">
    <source>
        <dbReference type="ARBA" id="ARBA00022737"/>
    </source>
</evidence>
<dbReference type="PATRIC" id="fig|880071.3.peg.3913"/>
<keyword evidence="1" id="KW-0004">4Fe-4S</keyword>
<evidence type="ECO:0000256" key="1">
    <source>
        <dbReference type="ARBA" id="ARBA00022485"/>
    </source>
</evidence>
<proteinExistence type="predicted"/>
<dbReference type="Gene3D" id="3.30.70.3270">
    <property type="match status" value="1"/>
</dbReference>
<evidence type="ECO:0000313" key="7">
    <source>
        <dbReference type="EMBL" id="AFM06215.1"/>
    </source>
</evidence>
<evidence type="ECO:0000256" key="2">
    <source>
        <dbReference type="ARBA" id="ARBA00022723"/>
    </source>
</evidence>
<gene>
    <name evidence="7" type="ordered locus">Fleli_3912</name>
</gene>
<dbReference type="RefSeq" id="WP_014799638.1">
    <property type="nucleotide sequence ID" value="NC_018018.1"/>
</dbReference>
<keyword evidence="7" id="KW-0830">Ubiquinone</keyword>
<dbReference type="Pfam" id="PF12838">
    <property type="entry name" value="Fer4_7"/>
    <property type="match status" value="1"/>
</dbReference>
<dbReference type="eggNOG" id="COG1143">
    <property type="taxonomic scope" value="Bacteria"/>
</dbReference>
<dbReference type="EMBL" id="CP003345">
    <property type="protein sequence ID" value="AFM06215.1"/>
    <property type="molecule type" value="Genomic_DNA"/>
</dbReference>
<dbReference type="HOGENOM" id="CLU_067218_4_4_10"/>
<dbReference type="PANTHER" id="PTHR10849">
    <property type="entry name" value="NADH DEHYDROGENASE UBIQUINONE IRON-SULFUR PROTEIN 8, MITOCHONDRIAL"/>
    <property type="match status" value="1"/>
</dbReference>
<dbReference type="GO" id="GO:0046872">
    <property type="term" value="F:metal ion binding"/>
    <property type="evidence" value="ECO:0007669"/>
    <property type="project" value="UniProtKB-KW"/>
</dbReference>
<dbReference type="AlphaFoldDB" id="I4AQI0"/>